<evidence type="ECO:0000256" key="1">
    <source>
        <dbReference type="SAM" id="Phobius"/>
    </source>
</evidence>
<proteinExistence type="predicted"/>
<feature type="transmembrane region" description="Helical" evidence="1">
    <location>
        <begin position="498"/>
        <end position="519"/>
    </location>
</feature>
<dbReference type="AlphaFoldDB" id="G8QXQ4"/>
<dbReference type="eggNOG" id="COG1596">
    <property type="taxonomic scope" value="Bacteria"/>
</dbReference>
<dbReference type="Gene3D" id="3.10.560.10">
    <property type="entry name" value="Outer membrane lipoprotein wza domain like"/>
    <property type="match status" value="3"/>
</dbReference>
<name>G8QXQ4_SPHPG</name>
<keyword evidence="1" id="KW-0472">Membrane</keyword>
<organism evidence="4 5">
    <name type="scientific">Sphaerochaeta pleomorpha (strain ATCC BAA-1885 / DSM 22778 / Grapes)</name>
    <dbReference type="NCBI Taxonomy" id="158190"/>
    <lineage>
        <taxon>Bacteria</taxon>
        <taxon>Pseudomonadati</taxon>
        <taxon>Spirochaetota</taxon>
        <taxon>Spirochaetia</taxon>
        <taxon>Spirochaetales</taxon>
        <taxon>Sphaerochaetaceae</taxon>
        <taxon>Sphaerochaeta</taxon>
    </lineage>
</organism>
<feature type="domain" description="Soluble ligand binding" evidence="2">
    <location>
        <begin position="425"/>
        <end position="460"/>
    </location>
</feature>
<dbReference type="Proteomes" id="UP000005632">
    <property type="component" value="Chromosome"/>
</dbReference>
<dbReference type="STRING" id="158190.SpiGrapes_2948"/>
<accession>G8QXQ4</accession>
<gene>
    <name evidence="4" type="ordered locus">SpiGrapes_2948</name>
</gene>
<sequence>MKTAKRIVSFFLVIAMTSALFASIGPGLVVRSPLFGLSVDDETPVAMLAVQGYSQQLGLSSLTVEETAQARVLTAISNGQYPVTPGDTYRLVYLDGLKTVTLDLQVDEKLSVAVPGLGTVEGSDLTLAQLKQQILAMVKTYHSYSNPQLVLTGTGSFTIAVIGEVGGTRFIPVWGLSHLSSVVSSATNFASTREVTITHKDGTSASYDLYLALRKGILDQDPLLRSGDVVSIPRAEKMVVLAGNVYSPGTYQLKEGQALQDLISYYGGGVLSSADVQKIRIQRYDKKTGVWQALYANLLNGDSFALQDQDQVVVDTIAPSMMSVTVEGAVSVKEAYDDLSSTALLGNPSGRIFYQFYPGESIKQLFNSIGTRLMTVSDLNGVYLERDGQRIALDLEQILYGSAENASMKLKAGDTFTIPFNQRFVTVSGAVVRSGVYAYVPDKGISYYLSLAGGLSDDASVPTSIKVYDANNNQIDKDSKVPSEATIKVAKNTFVKDIAPTVAIVGLVSSILGIVYIVLQSISEAKTL</sequence>
<evidence type="ECO:0000259" key="3">
    <source>
        <dbReference type="Pfam" id="PF22461"/>
    </source>
</evidence>
<dbReference type="GO" id="GO:0015159">
    <property type="term" value="F:polysaccharide transmembrane transporter activity"/>
    <property type="evidence" value="ECO:0007669"/>
    <property type="project" value="InterPro"/>
</dbReference>
<dbReference type="KEGG" id="sgp:SpiGrapes_2948"/>
<keyword evidence="5" id="KW-1185">Reference proteome</keyword>
<feature type="domain" description="SLBB" evidence="3">
    <location>
        <begin position="238"/>
        <end position="314"/>
    </location>
</feature>
<dbReference type="OrthoDB" id="354707at2"/>
<dbReference type="InterPro" id="IPR054765">
    <property type="entry name" value="SLBB_dom"/>
</dbReference>
<evidence type="ECO:0000259" key="2">
    <source>
        <dbReference type="Pfam" id="PF10531"/>
    </source>
</evidence>
<dbReference type="InterPro" id="IPR019554">
    <property type="entry name" value="Soluble_ligand-bd"/>
</dbReference>
<dbReference type="Pfam" id="PF10531">
    <property type="entry name" value="SLBB"/>
    <property type="match status" value="1"/>
</dbReference>
<dbReference type="RefSeq" id="WP_014271537.1">
    <property type="nucleotide sequence ID" value="NC_016633.1"/>
</dbReference>
<evidence type="ECO:0000313" key="4">
    <source>
        <dbReference type="EMBL" id="AEV30698.1"/>
    </source>
</evidence>
<dbReference type="PANTHER" id="PTHR33619:SF3">
    <property type="entry name" value="POLYSACCHARIDE EXPORT PROTEIN GFCE-RELATED"/>
    <property type="match status" value="1"/>
</dbReference>
<evidence type="ECO:0000313" key="5">
    <source>
        <dbReference type="Proteomes" id="UP000005632"/>
    </source>
</evidence>
<dbReference type="Pfam" id="PF22461">
    <property type="entry name" value="SLBB_2"/>
    <property type="match status" value="1"/>
</dbReference>
<keyword evidence="1" id="KW-1133">Transmembrane helix</keyword>
<dbReference type="InterPro" id="IPR049712">
    <property type="entry name" value="Poly_export"/>
</dbReference>
<dbReference type="PANTHER" id="PTHR33619">
    <property type="entry name" value="POLYSACCHARIDE EXPORT PROTEIN GFCE-RELATED"/>
    <property type="match status" value="1"/>
</dbReference>
<dbReference type="HOGENOM" id="CLU_038819_0_0_12"/>
<keyword evidence="1" id="KW-0812">Transmembrane</keyword>
<dbReference type="EMBL" id="CP003155">
    <property type="protein sequence ID" value="AEV30698.1"/>
    <property type="molecule type" value="Genomic_DNA"/>
</dbReference>
<reference evidence="4 5" key="1">
    <citation type="submission" date="2011-11" db="EMBL/GenBank/DDBJ databases">
        <title>Complete sequence of Spirochaeta sp. grapes.</title>
        <authorList>
            <consortium name="US DOE Joint Genome Institute"/>
            <person name="Lucas S."/>
            <person name="Han J."/>
            <person name="Lapidus A."/>
            <person name="Cheng J.-F."/>
            <person name="Goodwin L."/>
            <person name="Pitluck S."/>
            <person name="Peters L."/>
            <person name="Ovchinnikova G."/>
            <person name="Munk A.C."/>
            <person name="Detter J.C."/>
            <person name="Han C."/>
            <person name="Tapia R."/>
            <person name="Land M."/>
            <person name="Hauser L."/>
            <person name="Kyrpides N."/>
            <person name="Ivanova N."/>
            <person name="Pagani I."/>
            <person name="Ritalahtilisa K."/>
            <person name="Loeffler F."/>
            <person name="Woyke T."/>
        </authorList>
    </citation>
    <scope>NUCLEOTIDE SEQUENCE [LARGE SCALE GENOMIC DNA]</scope>
    <source>
        <strain evidence="5">ATCC BAA-1885 / DSM 22778 / Grapes</strain>
    </source>
</reference>
<protein>
    <submittedName>
        <fullName evidence="4">Periplasmic protein involved in polysaccharide export</fullName>
    </submittedName>
</protein>